<reference evidence="5 6" key="1">
    <citation type="submission" date="2017-12" db="EMBL/GenBank/DDBJ databases">
        <title>Phylogenetic diversity of female urinary microbiome.</title>
        <authorList>
            <person name="Thomas-White K."/>
            <person name="Wolfe A.J."/>
        </authorList>
    </citation>
    <scope>NUCLEOTIDE SEQUENCE [LARGE SCALE GENOMIC DNA]</scope>
    <source>
        <strain evidence="5 6">UMB0844</strain>
    </source>
</reference>
<dbReference type="Pfam" id="PF08774">
    <property type="entry name" value="VRR_NUC"/>
    <property type="match status" value="1"/>
</dbReference>
<evidence type="ECO:0000313" key="5">
    <source>
        <dbReference type="EMBL" id="PKY91585.1"/>
    </source>
</evidence>
<dbReference type="SUPFAM" id="SSF52980">
    <property type="entry name" value="Restriction endonuclease-like"/>
    <property type="match status" value="1"/>
</dbReference>
<proteinExistence type="predicted"/>
<comment type="caution">
    <text evidence="5">The sequence shown here is derived from an EMBL/GenBank/DDBJ whole genome shotgun (WGS) entry which is preliminary data.</text>
</comment>
<evidence type="ECO:0000259" key="4">
    <source>
        <dbReference type="SMART" id="SM00990"/>
    </source>
</evidence>
<sequence length="96" mass="10410">MLGPEKKVEIKIRKYIQSLGGYSLKTLGGSVPIGTPDLIACINGYFIAIEVKREKGGRVTPIQLRKIQDIKDAGGIAFVANSVELVKENLQNEGVI</sequence>
<protein>
    <submittedName>
        <fullName evidence="5">Recombinase RecB</fullName>
    </submittedName>
</protein>
<dbReference type="InterPro" id="IPR014883">
    <property type="entry name" value="VRR_NUC"/>
</dbReference>
<keyword evidence="3" id="KW-0378">Hydrolase</keyword>
<comment type="cofactor">
    <cofactor evidence="1">
        <name>Mg(2+)</name>
        <dbReference type="ChEBI" id="CHEBI:18420"/>
    </cofactor>
</comment>
<evidence type="ECO:0000256" key="2">
    <source>
        <dbReference type="ARBA" id="ARBA00022722"/>
    </source>
</evidence>
<organism evidence="5 6">
    <name type="scientific">Aerococcus christensenii</name>
    <dbReference type="NCBI Taxonomy" id="87541"/>
    <lineage>
        <taxon>Bacteria</taxon>
        <taxon>Bacillati</taxon>
        <taxon>Bacillota</taxon>
        <taxon>Bacilli</taxon>
        <taxon>Lactobacillales</taxon>
        <taxon>Aerococcaceae</taxon>
        <taxon>Aerococcus</taxon>
    </lineage>
</organism>
<accession>A0A2I1K7Q4</accession>
<dbReference type="Gene3D" id="3.40.1350.10">
    <property type="match status" value="1"/>
</dbReference>
<dbReference type="EMBL" id="PKGZ01000002">
    <property type="protein sequence ID" value="PKY91585.1"/>
    <property type="molecule type" value="Genomic_DNA"/>
</dbReference>
<dbReference type="Proteomes" id="UP000234775">
    <property type="component" value="Unassembled WGS sequence"/>
</dbReference>
<dbReference type="GO" id="GO:0016788">
    <property type="term" value="F:hydrolase activity, acting on ester bonds"/>
    <property type="evidence" value="ECO:0007669"/>
    <property type="project" value="InterPro"/>
</dbReference>
<dbReference type="RefSeq" id="WP_101659836.1">
    <property type="nucleotide sequence ID" value="NZ_CP118095.1"/>
</dbReference>
<dbReference type="SMART" id="SM00990">
    <property type="entry name" value="VRR_NUC"/>
    <property type="match status" value="1"/>
</dbReference>
<dbReference type="AlphaFoldDB" id="A0A2I1K7Q4"/>
<keyword evidence="2" id="KW-0540">Nuclease</keyword>
<evidence type="ECO:0000313" key="6">
    <source>
        <dbReference type="Proteomes" id="UP000234775"/>
    </source>
</evidence>
<evidence type="ECO:0000256" key="3">
    <source>
        <dbReference type="ARBA" id="ARBA00022801"/>
    </source>
</evidence>
<evidence type="ECO:0000256" key="1">
    <source>
        <dbReference type="ARBA" id="ARBA00001946"/>
    </source>
</evidence>
<gene>
    <name evidence="5" type="ORF">CYJ27_02610</name>
</gene>
<dbReference type="InterPro" id="IPR011856">
    <property type="entry name" value="tRNA_endonuc-like_dom_sf"/>
</dbReference>
<name>A0A2I1K7Q4_9LACT</name>
<keyword evidence="6" id="KW-1185">Reference proteome</keyword>
<feature type="domain" description="VRR-NUC" evidence="4">
    <location>
        <begin position="3"/>
        <end position="84"/>
    </location>
</feature>
<dbReference type="GO" id="GO:0003676">
    <property type="term" value="F:nucleic acid binding"/>
    <property type="evidence" value="ECO:0007669"/>
    <property type="project" value="InterPro"/>
</dbReference>
<dbReference type="InterPro" id="IPR011335">
    <property type="entry name" value="Restrct_endonuc-II-like"/>
</dbReference>
<dbReference type="GO" id="GO:0004518">
    <property type="term" value="F:nuclease activity"/>
    <property type="evidence" value="ECO:0007669"/>
    <property type="project" value="UniProtKB-KW"/>
</dbReference>